<comment type="caution">
    <text evidence="4">The sequence shown here is derived from an EMBL/GenBank/DDBJ whole genome shotgun (WGS) entry which is preliminary data.</text>
</comment>
<gene>
    <name evidence="4" type="primary">AVEN_201034_1</name>
    <name evidence="4" type="ORF">CEXT_140121</name>
</gene>
<dbReference type="GO" id="GO:0003712">
    <property type="term" value="F:transcription coregulator activity"/>
    <property type="evidence" value="ECO:0007669"/>
    <property type="project" value="TreeGrafter"/>
</dbReference>
<dbReference type="Pfam" id="PF01853">
    <property type="entry name" value="MOZ_SAS"/>
    <property type="match status" value="1"/>
</dbReference>
<feature type="region of interest" description="Disordered" evidence="2">
    <location>
        <begin position="303"/>
        <end position="351"/>
    </location>
</feature>
<dbReference type="AlphaFoldDB" id="A0AAV4Y823"/>
<dbReference type="SUPFAM" id="SSF55729">
    <property type="entry name" value="Acyl-CoA N-acyltransferases (Nat)"/>
    <property type="match status" value="1"/>
</dbReference>
<organism evidence="4 5">
    <name type="scientific">Caerostris extrusa</name>
    <name type="common">Bark spider</name>
    <name type="synonym">Caerostris bankana</name>
    <dbReference type="NCBI Taxonomy" id="172846"/>
    <lineage>
        <taxon>Eukaryota</taxon>
        <taxon>Metazoa</taxon>
        <taxon>Ecdysozoa</taxon>
        <taxon>Arthropoda</taxon>
        <taxon>Chelicerata</taxon>
        <taxon>Arachnida</taxon>
        <taxon>Araneae</taxon>
        <taxon>Araneomorphae</taxon>
        <taxon>Entelegynae</taxon>
        <taxon>Araneoidea</taxon>
        <taxon>Araneidae</taxon>
        <taxon>Caerostris</taxon>
    </lineage>
</organism>
<dbReference type="CDD" id="cd04301">
    <property type="entry name" value="NAT_SF"/>
    <property type="match status" value="1"/>
</dbReference>
<evidence type="ECO:0000259" key="3">
    <source>
        <dbReference type="PROSITE" id="PS51726"/>
    </source>
</evidence>
<dbReference type="InterPro" id="IPR016181">
    <property type="entry name" value="Acyl_CoA_acyltransferase"/>
</dbReference>
<dbReference type="GO" id="GO:0003682">
    <property type="term" value="F:chromatin binding"/>
    <property type="evidence" value="ECO:0007669"/>
    <property type="project" value="TreeGrafter"/>
</dbReference>
<keyword evidence="5" id="KW-1185">Reference proteome</keyword>
<dbReference type="InterPro" id="IPR002717">
    <property type="entry name" value="HAT_MYST-type"/>
</dbReference>
<name>A0AAV4Y823_CAEEX</name>
<feature type="compositionally biased region" description="Acidic residues" evidence="2">
    <location>
        <begin position="384"/>
        <end position="394"/>
    </location>
</feature>
<protein>
    <recommendedName>
        <fullName evidence="3">MYST-type HAT domain-containing protein</fullName>
    </recommendedName>
</protein>
<sequence length="522" mass="60026">MEGPISTFAHSDTLNYSQLFSSVPENRIFGSPAVETDDDQSSSVSKAEIEDCAKNEESSSINITEDDELCLKKFKKLLRKHMNLKRKQCQYLENQLYCNLESCHLVGYFSKERFCQQRYNVSCVMIMPQYQRQGYGRFLIDFKQANFLLLYDHWGIGSSRYINIYVVTVDEAMLKSYIQKFSKEKSQRIILDADCLNWEPRRTFKNDNCKKCRKESSKVRDKKKQYISERSKSNNKLEKMFVGGVHKCQDKKSEKETFEKHKLKMQKKYQEHKQETDILKYAVLGEKSSKIKVHEFLRKSIKTKRKESKSVEKEADRDGVQTPPVLLPAVLSDDEDSSRDPNSASEQDLLPPPLLQALVVDCIESKMKSQGTDEEQQSDKEILEDANLEPDENTLLEAEPDVKEITPPDDKPIEQVPVIKEVEDVDELKSVNSSSPKPIAELSDKIEEISPEIEEADLPLSATEISNDSTSEIDKAIAPLLDVMENKEDRDMLRNDEECILNEEGKEDIDDFIPVENKTSPI</sequence>
<dbReference type="PROSITE" id="PS51726">
    <property type="entry name" value="MYST_HAT"/>
    <property type="match status" value="1"/>
</dbReference>
<accession>A0AAV4Y823</accession>
<dbReference type="EMBL" id="BPLR01018754">
    <property type="protein sequence ID" value="GIZ02061.1"/>
    <property type="molecule type" value="Genomic_DNA"/>
</dbReference>
<dbReference type="InterPro" id="IPR050603">
    <property type="entry name" value="MYST_HAT"/>
</dbReference>
<evidence type="ECO:0000313" key="4">
    <source>
        <dbReference type="EMBL" id="GIZ02061.1"/>
    </source>
</evidence>
<reference evidence="4 5" key="1">
    <citation type="submission" date="2021-06" db="EMBL/GenBank/DDBJ databases">
        <title>Caerostris extrusa draft genome.</title>
        <authorList>
            <person name="Kono N."/>
            <person name="Arakawa K."/>
        </authorList>
    </citation>
    <scope>NUCLEOTIDE SEQUENCE [LARGE SCALE GENOMIC DNA]</scope>
</reference>
<dbReference type="Gene3D" id="3.40.630.30">
    <property type="match status" value="1"/>
</dbReference>
<keyword evidence="1" id="KW-0808">Transferase</keyword>
<dbReference type="Proteomes" id="UP001054945">
    <property type="component" value="Unassembled WGS sequence"/>
</dbReference>
<dbReference type="GO" id="GO:0005634">
    <property type="term" value="C:nucleus"/>
    <property type="evidence" value="ECO:0007669"/>
    <property type="project" value="TreeGrafter"/>
</dbReference>
<feature type="region of interest" description="Disordered" evidence="2">
    <location>
        <begin position="366"/>
        <end position="415"/>
    </location>
</feature>
<dbReference type="GO" id="GO:0070776">
    <property type="term" value="C:MOZ/MORF histone acetyltransferase complex"/>
    <property type="evidence" value="ECO:0007669"/>
    <property type="project" value="TreeGrafter"/>
</dbReference>
<dbReference type="GO" id="GO:0006357">
    <property type="term" value="P:regulation of transcription by RNA polymerase II"/>
    <property type="evidence" value="ECO:0007669"/>
    <property type="project" value="TreeGrafter"/>
</dbReference>
<feature type="compositionally biased region" description="Basic and acidic residues" evidence="2">
    <location>
        <begin position="308"/>
        <end position="319"/>
    </location>
</feature>
<feature type="domain" description="MYST-type HAT" evidence="3">
    <location>
        <begin position="1"/>
        <end position="283"/>
    </location>
</feature>
<dbReference type="PANTHER" id="PTHR10615:SF73">
    <property type="entry name" value="HISTONE ACETYLTRANSFERASE KAT6B"/>
    <property type="match status" value="1"/>
</dbReference>
<dbReference type="GO" id="GO:0010484">
    <property type="term" value="F:histone H3 acetyltransferase activity"/>
    <property type="evidence" value="ECO:0007669"/>
    <property type="project" value="TreeGrafter"/>
</dbReference>
<feature type="compositionally biased region" description="Basic and acidic residues" evidence="2">
    <location>
        <begin position="400"/>
        <end position="413"/>
    </location>
</feature>
<dbReference type="PANTHER" id="PTHR10615">
    <property type="entry name" value="HISTONE ACETYLTRANSFERASE"/>
    <property type="match status" value="1"/>
</dbReference>
<evidence type="ECO:0000256" key="1">
    <source>
        <dbReference type="ARBA" id="ARBA00022679"/>
    </source>
</evidence>
<evidence type="ECO:0000313" key="5">
    <source>
        <dbReference type="Proteomes" id="UP001054945"/>
    </source>
</evidence>
<evidence type="ECO:0000256" key="2">
    <source>
        <dbReference type="SAM" id="MobiDB-lite"/>
    </source>
</evidence>
<proteinExistence type="predicted"/>